<organism evidence="2 3">
    <name type="scientific">Halospina denitrificans</name>
    <dbReference type="NCBI Taxonomy" id="332522"/>
    <lineage>
        <taxon>Bacteria</taxon>
        <taxon>Pseudomonadati</taxon>
        <taxon>Pseudomonadota</taxon>
        <taxon>Gammaproteobacteria</taxon>
        <taxon>Halospina</taxon>
    </lineage>
</organism>
<sequence length="349" mass="38278">MPESLPLTTKTLLAELRELALAQAVSEEQPLPKGSIVEKTIKGCRYAYYQFRDIASQRYRQYYLGPAESEEVETIRSRLNATEELTTTDIARIAAACRSAGALTVESSVFRVIEAFAQAGVFQQRRAILIGTHAFNALGNLLGVRWDTGMQTMDIDLASPSNIALAAGPSEPPDSILENLRMGFIPVPQLDPRTPSTSFQVRGRQLRVDLLTPMTGKPQSPVFVPALNASAEAVRFLDYLIESPVIVPLLGPSRMALVSVPSPERLAIHKLLVSQSRPSAMAAKAEKDRRQAAQLIQVLAEEAPDALTEALGAALEQGPKWRKRLHNAHAKLETEHSDAALKLQELWDE</sequence>
<dbReference type="OrthoDB" id="5953769at2"/>
<dbReference type="AlphaFoldDB" id="A0A4V3ER47"/>
<dbReference type="Proteomes" id="UP000295830">
    <property type="component" value="Unassembled WGS sequence"/>
</dbReference>
<gene>
    <name evidence="2" type="ORF">DES49_1252</name>
</gene>
<dbReference type="EMBL" id="SOAX01000002">
    <property type="protein sequence ID" value="TDT43438.1"/>
    <property type="molecule type" value="Genomic_DNA"/>
</dbReference>
<evidence type="ECO:0000313" key="3">
    <source>
        <dbReference type="Proteomes" id="UP000295830"/>
    </source>
</evidence>
<feature type="domain" description="Nucleotidyltransferase-like" evidence="1">
    <location>
        <begin position="109"/>
        <end position="313"/>
    </location>
</feature>
<name>A0A4V3ER47_9GAMM</name>
<accession>A0A4V3ER47</accession>
<dbReference type="InterPro" id="IPR058575">
    <property type="entry name" value="NTP_transf_8_dom"/>
</dbReference>
<evidence type="ECO:0000259" key="1">
    <source>
        <dbReference type="Pfam" id="PF12281"/>
    </source>
</evidence>
<protein>
    <recommendedName>
        <fullName evidence="1">Nucleotidyltransferase-like domain-containing protein</fullName>
    </recommendedName>
</protein>
<reference evidence="2 3" key="1">
    <citation type="submission" date="2019-03" db="EMBL/GenBank/DDBJ databases">
        <title>Genomic Encyclopedia of Type Strains, Phase IV (KMG-IV): sequencing the most valuable type-strain genomes for metagenomic binning, comparative biology and taxonomic classification.</title>
        <authorList>
            <person name="Goeker M."/>
        </authorList>
    </citation>
    <scope>NUCLEOTIDE SEQUENCE [LARGE SCALE GENOMIC DNA]</scope>
    <source>
        <strain evidence="2 3">DSM 15505</strain>
    </source>
</reference>
<proteinExistence type="predicted"/>
<evidence type="ECO:0000313" key="2">
    <source>
        <dbReference type="EMBL" id="TDT43438.1"/>
    </source>
</evidence>
<keyword evidence="3" id="KW-1185">Reference proteome</keyword>
<dbReference type="RefSeq" id="WP_133735504.1">
    <property type="nucleotide sequence ID" value="NZ_SOAX01000002.1"/>
</dbReference>
<dbReference type="Pfam" id="PF12281">
    <property type="entry name" value="NTP_transf_8"/>
    <property type="match status" value="1"/>
</dbReference>
<comment type="caution">
    <text evidence="2">The sequence shown here is derived from an EMBL/GenBank/DDBJ whole genome shotgun (WGS) entry which is preliminary data.</text>
</comment>